<dbReference type="PANTHER" id="PTHR11960:SF18">
    <property type="entry name" value="EUKARYOTIC TRANSLATION INITIATION FACTOR 4E HOMOLOGOUS PROTEIN, ISOFORM B"/>
    <property type="match status" value="1"/>
</dbReference>
<dbReference type="GO" id="GO:0016281">
    <property type="term" value="C:eukaryotic translation initiation factor 4F complex"/>
    <property type="evidence" value="ECO:0007669"/>
    <property type="project" value="TreeGrafter"/>
</dbReference>
<keyword evidence="3" id="KW-1185">Reference proteome</keyword>
<keyword evidence="1" id="KW-0648">Protein biosynthesis</keyword>
<dbReference type="SUPFAM" id="SSF55418">
    <property type="entry name" value="eIF4e-like"/>
    <property type="match status" value="1"/>
</dbReference>
<evidence type="ECO:0000313" key="2">
    <source>
        <dbReference type="EMBL" id="EGR34632.1"/>
    </source>
</evidence>
<dbReference type="OMA" id="DIEFAFH"/>
<sequence length="122" mass="14488">MVRPDKLPEGTNFYCFQQGIKPMWEDPANQGGGRYQMRIKIEYANKFWEDLLLGLIGEECEFGNYINGVTLQVKDNQHIVIQIWVKNISQDEKINFKLREFFILILNLQENSPIEYRDFPKK</sequence>
<dbReference type="AlphaFoldDB" id="G0QJI1"/>
<dbReference type="STRING" id="857967.G0QJI1"/>
<reference evidence="2 3" key="1">
    <citation type="submission" date="2011-07" db="EMBL/GenBank/DDBJ databases">
        <authorList>
            <person name="Coyne R."/>
            <person name="Brami D."/>
            <person name="Johnson J."/>
            <person name="Hostetler J."/>
            <person name="Hannick L."/>
            <person name="Clark T."/>
            <person name="Cassidy-Hanley D."/>
            <person name="Inman J."/>
        </authorList>
    </citation>
    <scope>NUCLEOTIDE SEQUENCE [LARGE SCALE GENOMIC DNA]</scope>
    <source>
        <strain evidence="2 3">G5</strain>
    </source>
</reference>
<accession>G0QJI1</accession>
<dbReference type="Proteomes" id="UP000008983">
    <property type="component" value="Unassembled WGS sequence"/>
</dbReference>
<comment type="similarity">
    <text evidence="1">Belongs to the eukaryotic initiation factor 4E family.</text>
</comment>
<keyword evidence="1" id="KW-0694">RNA-binding</keyword>
<dbReference type="RefSeq" id="XP_004039936.1">
    <property type="nucleotide sequence ID" value="XM_004039888.1"/>
</dbReference>
<dbReference type="eggNOG" id="KOG1669">
    <property type="taxonomic scope" value="Eukaryota"/>
</dbReference>
<dbReference type="OrthoDB" id="282246at2759"/>
<name>G0QJI1_ICHMU</name>
<dbReference type="PANTHER" id="PTHR11960">
    <property type="entry name" value="EUKARYOTIC TRANSLATION INITIATION FACTOR 4E RELATED"/>
    <property type="match status" value="1"/>
</dbReference>
<protein>
    <submittedName>
        <fullName evidence="2">Uncharacterized protein</fullName>
    </submittedName>
</protein>
<dbReference type="InParanoid" id="G0QJI1"/>
<keyword evidence="1" id="KW-0396">Initiation factor</keyword>
<dbReference type="Gene3D" id="3.30.760.10">
    <property type="entry name" value="RNA Cap, Translation Initiation Factor Eif4e"/>
    <property type="match status" value="1"/>
</dbReference>
<dbReference type="GO" id="GO:0000340">
    <property type="term" value="F:RNA 7-methylguanosine cap binding"/>
    <property type="evidence" value="ECO:0007669"/>
    <property type="project" value="TreeGrafter"/>
</dbReference>
<dbReference type="EMBL" id="GL983067">
    <property type="protein sequence ID" value="EGR34632.1"/>
    <property type="molecule type" value="Genomic_DNA"/>
</dbReference>
<dbReference type="InterPro" id="IPR001040">
    <property type="entry name" value="TIF_eIF_4E"/>
</dbReference>
<dbReference type="GO" id="GO:0003743">
    <property type="term" value="F:translation initiation factor activity"/>
    <property type="evidence" value="ECO:0007669"/>
    <property type="project" value="UniProtKB-KW"/>
</dbReference>
<dbReference type="Pfam" id="PF01652">
    <property type="entry name" value="IF4E"/>
    <property type="match status" value="1"/>
</dbReference>
<organism evidence="2 3">
    <name type="scientific">Ichthyophthirius multifiliis</name>
    <name type="common">White spot disease agent</name>
    <name type="synonym">Ich</name>
    <dbReference type="NCBI Taxonomy" id="5932"/>
    <lineage>
        <taxon>Eukaryota</taxon>
        <taxon>Sar</taxon>
        <taxon>Alveolata</taxon>
        <taxon>Ciliophora</taxon>
        <taxon>Intramacronucleata</taxon>
        <taxon>Oligohymenophorea</taxon>
        <taxon>Hymenostomatida</taxon>
        <taxon>Ophryoglenina</taxon>
        <taxon>Ichthyophthirius</taxon>
    </lineage>
</organism>
<evidence type="ECO:0000256" key="1">
    <source>
        <dbReference type="RuleBase" id="RU004374"/>
    </source>
</evidence>
<dbReference type="InterPro" id="IPR023398">
    <property type="entry name" value="TIF_eIF4e-like"/>
</dbReference>
<evidence type="ECO:0000313" key="3">
    <source>
        <dbReference type="Proteomes" id="UP000008983"/>
    </source>
</evidence>
<dbReference type="GeneID" id="14910820"/>
<proteinExistence type="inferred from homology"/>
<gene>
    <name evidence="2" type="ORF">IMG5_005540</name>
</gene>